<name>A0A915I1E5_ROMCU</name>
<feature type="signal peptide" evidence="2">
    <location>
        <begin position="1"/>
        <end position="20"/>
    </location>
</feature>
<evidence type="ECO:0000256" key="2">
    <source>
        <dbReference type="SAM" id="SignalP"/>
    </source>
</evidence>
<accession>A0A915I1E5</accession>
<keyword evidence="3" id="KW-1185">Reference proteome</keyword>
<keyword evidence="1" id="KW-0812">Transmembrane</keyword>
<keyword evidence="1" id="KW-1133">Transmembrane helix</keyword>
<dbReference type="WBParaSite" id="nRc.2.0.1.t07962-RA">
    <property type="protein sequence ID" value="nRc.2.0.1.t07962-RA"/>
    <property type="gene ID" value="nRc.2.0.1.g07962"/>
</dbReference>
<dbReference type="AlphaFoldDB" id="A0A915I1E5"/>
<feature type="chain" id="PRO_5036673166" evidence="2">
    <location>
        <begin position="21"/>
        <end position="324"/>
    </location>
</feature>
<protein>
    <submittedName>
        <fullName evidence="4">Uncharacterized protein</fullName>
    </submittedName>
</protein>
<sequence length="324" mass="36115">MSPWTIILFSLFIHWQPFLLQNSIFFHASAAGISHAAVSPLRHNPAPGARRCVNQCYLCLNAENKSFDQSQEVCLENGYLPADDEIIYAPLLKRYCWAKGPTWTSLRYAGRGWFFVGGDGRPFSIKENTSISHFFTTSIPSEITDYKTCAILNGSEIRNHNCHSTDIQYVMCRKNCDQIQGGVIGGWWLHIEQQNVSQKRSLEFLVTSHKLAALESAAEPMCFHRYVNRNLTIVSNASNPNLVLKCVYRRSSIMCPDGHAFPEFAVAELCDESLCQSSHFLASTSVLLIIIGLINGILILAGCGLFLMGSVSILKAKSQLDEIS</sequence>
<reference evidence="4" key="1">
    <citation type="submission" date="2022-11" db="UniProtKB">
        <authorList>
            <consortium name="WormBaseParasite"/>
        </authorList>
    </citation>
    <scope>IDENTIFICATION</scope>
</reference>
<dbReference type="InterPro" id="IPR016187">
    <property type="entry name" value="CTDL_fold"/>
</dbReference>
<evidence type="ECO:0000313" key="3">
    <source>
        <dbReference type="Proteomes" id="UP000887565"/>
    </source>
</evidence>
<dbReference type="SUPFAM" id="SSF56436">
    <property type="entry name" value="C-type lectin-like"/>
    <property type="match status" value="1"/>
</dbReference>
<keyword evidence="1" id="KW-0472">Membrane</keyword>
<evidence type="ECO:0000313" key="4">
    <source>
        <dbReference type="WBParaSite" id="nRc.2.0.1.t07962-RA"/>
    </source>
</evidence>
<proteinExistence type="predicted"/>
<keyword evidence="2" id="KW-0732">Signal</keyword>
<evidence type="ECO:0000256" key="1">
    <source>
        <dbReference type="SAM" id="Phobius"/>
    </source>
</evidence>
<dbReference type="Proteomes" id="UP000887565">
    <property type="component" value="Unplaced"/>
</dbReference>
<feature type="transmembrane region" description="Helical" evidence="1">
    <location>
        <begin position="280"/>
        <end position="307"/>
    </location>
</feature>
<organism evidence="3 4">
    <name type="scientific">Romanomermis culicivorax</name>
    <name type="common">Nematode worm</name>
    <dbReference type="NCBI Taxonomy" id="13658"/>
    <lineage>
        <taxon>Eukaryota</taxon>
        <taxon>Metazoa</taxon>
        <taxon>Ecdysozoa</taxon>
        <taxon>Nematoda</taxon>
        <taxon>Enoplea</taxon>
        <taxon>Dorylaimia</taxon>
        <taxon>Mermithida</taxon>
        <taxon>Mermithoidea</taxon>
        <taxon>Mermithidae</taxon>
        <taxon>Romanomermis</taxon>
    </lineage>
</organism>